<reference evidence="15 16" key="1">
    <citation type="submission" date="2018-06" db="EMBL/GenBank/DDBJ databases">
        <title>Genomic Encyclopedia of Type Strains, Phase IV (KMG-IV): sequencing the most valuable type-strain genomes for metagenomic binning, comparative biology and taxonomic classification.</title>
        <authorList>
            <person name="Goeker M."/>
        </authorList>
    </citation>
    <scope>NUCLEOTIDE SEQUENCE [LARGE SCALE GENOMIC DNA]</scope>
    <source>
        <strain evidence="15 16">DSM 22112</strain>
    </source>
</reference>
<dbReference type="PROSITE" id="PS50880">
    <property type="entry name" value="TOPRIM"/>
    <property type="match status" value="1"/>
</dbReference>
<dbReference type="InterPro" id="IPR023405">
    <property type="entry name" value="Topo_IA_core_domain"/>
</dbReference>
<keyword evidence="5" id="KW-0460">Magnesium</keyword>
<keyword evidence="8 15" id="KW-0413">Isomerase</keyword>
<dbReference type="GO" id="GO:0043597">
    <property type="term" value="C:cytoplasmic replication fork"/>
    <property type="evidence" value="ECO:0007669"/>
    <property type="project" value="TreeGrafter"/>
</dbReference>
<evidence type="ECO:0000256" key="5">
    <source>
        <dbReference type="ARBA" id="ARBA00022842"/>
    </source>
</evidence>
<evidence type="ECO:0000259" key="13">
    <source>
        <dbReference type="PROSITE" id="PS50880"/>
    </source>
</evidence>
<dbReference type="InterPro" id="IPR003602">
    <property type="entry name" value="Topo_IA_DNA-bd_dom"/>
</dbReference>
<dbReference type="GO" id="GO:0003917">
    <property type="term" value="F:DNA topoisomerase type I (single strand cut, ATP-independent) activity"/>
    <property type="evidence" value="ECO:0007669"/>
    <property type="project" value="UniProtKB-EC"/>
</dbReference>
<dbReference type="GO" id="GO:0006281">
    <property type="term" value="P:DNA repair"/>
    <property type="evidence" value="ECO:0007669"/>
    <property type="project" value="TreeGrafter"/>
</dbReference>
<dbReference type="EMBL" id="QNRX01000023">
    <property type="protein sequence ID" value="RBP58438.1"/>
    <property type="molecule type" value="Genomic_DNA"/>
</dbReference>
<dbReference type="Gene3D" id="1.10.460.10">
    <property type="entry name" value="Topoisomerase I, domain 2"/>
    <property type="match status" value="1"/>
</dbReference>
<evidence type="ECO:0000256" key="11">
    <source>
        <dbReference type="ARBA" id="ARBA00032235"/>
    </source>
</evidence>
<keyword evidence="7" id="KW-0238">DNA-binding</keyword>
<dbReference type="InterPro" id="IPR000380">
    <property type="entry name" value="Topo_IA"/>
</dbReference>
<comment type="similarity">
    <text evidence="2">Belongs to the type IA topoisomerase family.</text>
</comment>
<evidence type="ECO:0000256" key="1">
    <source>
        <dbReference type="ARBA" id="ARBA00000213"/>
    </source>
</evidence>
<evidence type="ECO:0000256" key="12">
    <source>
        <dbReference type="ARBA" id="ARBA00032877"/>
    </source>
</evidence>
<dbReference type="CDD" id="cd03362">
    <property type="entry name" value="TOPRIM_TopoIA_TopoIII"/>
    <property type="match status" value="1"/>
</dbReference>
<keyword evidence="16" id="KW-1185">Reference proteome</keyword>
<dbReference type="InterPro" id="IPR013824">
    <property type="entry name" value="Topo_IA_cen_sub1"/>
</dbReference>
<dbReference type="SMART" id="SM00437">
    <property type="entry name" value="TOP1Ac"/>
    <property type="match status" value="1"/>
</dbReference>
<dbReference type="SMART" id="SM00436">
    <property type="entry name" value="TOP1Bc"/>
    <property type="match status" value="1"/>
</dbReference>
<evidence type="ECO:0000256" key="9">
    <source>
        <dbReference type="ARBA" id="ARBA00030003"/>
    </source>
</evidence>
<dbReference type="InterPro" id="IPR013826">
    <property type="entry name" value="Topo_IA_cen_sub3"/>
</dbReference>
<dbReference type="GO" id="GO:0046872">
    <property type="term" value="F:metal ion binding"/>
    <property type="evidence" value="ECO:0007669"/>
    <property type="project" value="UniProtKB-KW"/>
</dbReference>
<dbReference type="PANTHER" id="PTHR11390:SF21">
    <property type="entry name" value="DNA TOPOISOMERASE 3-ALPHA"/>
    <property type="match status" value="1"/>
</dbReference>
<evidence type="ECO:0000313" key="15">
    <source>
        <dbReference type="EMBL" id="RBP58438.1"/>
    </source>
</evidence>
<accession>A0A366HXK5</accession>
<dbReference type="InterPro" id="IPR006171">
    <property type="entry name" value="TOPRIM_dom"/>
</dbReference>
<proteinExistence type="inferred from homology"/>
<dbReference type="CDD" id="cd00186">
    <property type="entry name" value="TOP1Ac"/>
    <property type="match status" value="1"/>
</dbReference>
<dbReference type="AlphaFoldDB" id="A0A366HXK5"/>
<dbReference type="PRINTS" id="PR00417">
    <property type="entry name" value="PRTPISMRASEI"/>
</dbReference>
<keyword evidence="6" id="KW-0799">Topoisomerase</keyword>
<evidence type="ECO:0000256" key="4">
    <source>
        <dbReference type="ARBA" id="ARBA00022723"/>
    </source>
</evidence>
<dbReference type="Pfam" id="PF01131">
    <property type="entry name" value="Topoisom_bac"/>
    <property type="match status" value="1"/>
</dbReference>
<evidence type="ECO:0000256" key="7">
    <source>
        <dbReference type="ARBA" id="ARBA00023125"/>
    </source>
</evidence>
<dbReference type="PROSITE" id="PS00396">
    <property type="entry name" value="TOPO_IA_1"/>
    <property type="match status" value="1"/>
</dbReference>
<dbReference type="OrthoDB" id="9803554at2"/>
<dbReference type="NCBIfam" id="TIGR01056">
    <property type="entry name" value="topB"/>
    <property type="match status" value="1"/>
</dbReference>
<keyword evidence="4" id="KW-0479">Metal-binding</keyword>
<dbReference type="GO" id="GO:0006310">
    <property type="term" value="P:DNA recombination"/>
    <property type="evidence" value="ECO:0007669"/>
    <property type="project" value="TreeGrafter"/>
</dbReference>
<evidence type="ECO:0000259" key="14">
    <source>
        <dbReference type="PROSITE" id="PS52039"/>
    </source>
</evidence>
<sequence>MKLVIAEKPSVAQNISAVIGAKVRKDGYMEGNGYLVSWCVGHLVELASADCYDEKYAKWQYKDLPILPLNNWKYVISKGKEKQMKIIGNLMKRSDVTEIIAATDAGREGELIFRLVYERLSCKKPIKRLWISSMEESAIEEGFKNLRNGSDYELLYQSALCRAKADWIVGINATRLFSVLYGQTLNVGRVMSPTLAMMVEREADITSFKVTPFYTVQLDLGSLILSGEKLQEKQEAETLRNACDGQNIIIEKTERKEKSENPPKLYDLTTLQREANRQLGFTAEQTLGYVQSLYEKKLITYPRTDSRYITEDMKDSIPALVKTTAGFFMPENVQPSINTVQIIDNSKVSDHHAIIPTMGIESYDIHSLPFGEREVLLLIALRLVCAVGDNCRYAETLITAKYSGAIFTAKGKTILEDGWKAIQKIYLDTKKEQSQEEKDTALPPVAQGEVYPAKATIKEGKTSPPKHFTDDTLLSAMENANNAVDYTERKGIGTPATRAGILEKLIKTGLAERRGQKKIKYFIPTHKGISLVTVLPDAIKSAQLTTQWEEQLKKIEHGTLYPNTFLKNISLMTKDIVSTYEIIEGADTLFPSNSKGESIGKCPRCGVRVLANKKGFCCENRTCGFALWKENKFFTAKKKKLTKTIAAELLENGKVKLNGCYSEKTGKIYDAIIILDDTGGKYVNLKMEFPTKKGR</sequence>
<gene>
    <name evidence="15" type="ORF">DES36_1237</name>
</gene>
<dbReference type="RefSeq" id="WP_113921690.1">
    <property type="nucleotide sequence ID" value="NZ_QNRX01000023.1"/>
</dbReference>
<comment type="caution">
    <text evidence="15">The sequence shown here is derived from an EMBL/GenBank/DDBJ whole genome shotgun (WGS) entry which is preliminary data.</text>
</comment>
<feature type="domain" description="Toprim" evidence="13">
    <location>
        <begin position="1"/>
        <end position="135"/>
    </location>
</feature>
<dbReference type="InterPro" id="IPR013825">
    <property type="entry name" value="Topo_IA_cen_sub2"/>
</dbReference>
<dbReference type="InterPro" id="IPR003601">
    <property type="entry name" value="Topo_IA_2"/>
</dbReference>
<dbReference type="InterPro" id="IPR023406">
    <property type="entry name" value="Topo_IA_AS"/>
</dbReference>
<evidence type="ECO:0000256" key="6">
    <source>
        <dbReference type="ARBA" id="ARBA00023029"/>
    </source>
</evidence>
<dbReference type="GO" id="GO:0003677">
    <property type="term" value="F:DNA binding"/>
    <property type="evidence" value="ECO:0007669"/>
    <property type="project" value="UniProtKB-KW"/>
</dbReference>
<protein>
    <recommendedName>
        <fullName evidence="3">DNA topoisomerase</fullName>
        <ecNumber evidence="3">5.6.2.1</ecNumber>
    </recommendedName>
    <alternativeName>
        <fullName evidence="12">Omega-protein</fullName>
    </alternativeName>
    <alternativeName>
        <fullName evidence="11">Relaxing enzyme</fullName>
    </alternativeName>
    <alternativeName>
        <fullName evidence="9">Swivelase</fullName>
    </alternativeName>
    <alternativeName>
        <fullName evidence="10">Untwisting enzyme</fullName>
    </alternativeName>
</protein>
<dbReference type="NCBIfam" id="NF005829">
    <property type="entry name" value="PRK07726.1"/>
    <property type="match status" value="1"/>
</dbReference>
<evidence type="ECO:0000256" key="8">
    <source>
        <dbReference type="ARBA" id="ARBA00023235"/>
    </source>
</evidence>
<dbReference type="SMART" id="SM00493">
    <property type="entry name" value="TOPRIM"/>
    <property type="match status" value="1"/>
</dbReference>
<dbReference type="InterPro" id="IPR034144">
    <property type="entry name" value="TOPRIM_TopoIII"/>
</dbReference>
<dbReference type="PANTHER" id="PTHR11390">
    <property type="entry name" value="PROKARYOTIC DNA TOPOISOMERASE"/>
    <property type="match status" value="1"/>
</dbReference>
<dbReference type="Gene3D" id="2.70.20.10">
    <property type="entry name" value="Topoisomerase I, domain 3"/>
    <property type="match status" value="1"/>
</dbReference>
<dbReference type="Gene3D" id="3.40.50.140">
    <property type="match status" value="1"/>
</dbReference>
<dbReference type="Pfam" id="PF01751">
    <property type="entry name" value="Toprim"/>
    <property type="match status" value="1"/>
</dbReference>
<organism evidence="15 16">
    <name type="scientific">Alkalibaculum bacchi</name>
    <dbReference type="NCBI Taxonomy" id="645887"/>
    <lineage>
        <taxon>Bacteria</taxon>
        <taxon>Bacillati</taxon>
        <taxon>Bacillota</taxon>
        <taxon>Clostridia</taxon>
        <taxon>Eubacteriales</taxon>
        <taxon>Eubacteriaceae</taxon>
        <taxon>Alkalibaculum</taxon>
    </lineage>
</organism>
<dbReference type="GO" id="GO:0006265">
    <property type="term" value="P:DNA topological change"/>
    <property type="evidence" value="ECO:0007669"/>
    <property type="project" value="InterPro"/>
</dbReference>
<dbReference type="Gene3D" id="1.10.290.10">
    <property type="entry name" value="Topoisomerase I, domain 4"/>
    <property type="match status" value="1"/>
</dbReference>
<feature type="domain" description="Topo IA-type catalytic" evidence="14">
    <location>
        <begin position="152"/>
        <end position="577"/>
    </location>
</feature>
<dbReference type="InterPro" id="IPR013497">
    <property type="entry name" value="Topo_IA_cen"/>
</dbReference>
<evidence type="ECO:0000256" key="2">
    <source>
        <dbReference type="ARBA" id="ARBA00009446"/>
    </source>
</evidence>
<dbReference type="SUPFAM" id="SSF56712">
    <property type="entry name" value="Prokaryotic type I DNA topoisomerase"/>
    <property type="match status" value="1"/>
</dbReference>
<dbReference type="InterPro" id="IPR005738">
    <property type="entry name" value="TopoIII"/>
</dbReference>
<evidence type="ECO:0000256" key="10">
    <source>
        <dbReference type="ARBA" id="ARBA00031985"/>
    </source>
</evidence>
<comment type="catalytic activity">
    <reaction evidence="1">
        <text>ATP-independent breakage of single-stranded DNA, followed by passage and rejoining.</text>
        <dbReference type="EC" id="5.6.2.1"/>
    </reaction>
</comment>
<dbReference type="Proteomes" id="UP000253490">
    <property type="component" value="Unassembled WGS sequence"/>
</dbReference>
<dbReference type="EC" id="5.6.2.1" evidence="3"/>
<evidence type="ECO:0000256" key="3">
    <source>
        <dbReference type="ARBA" id="ARBA00012891"/>
    </source>
</evidence>
<name>A0A366HXK5_9FIRM</name>
<dbReference type="PROSITE" id="PS52039">
    <property type="entry name" value="TOPO_IA_2"/>
    <property type="match status" value="1"/>
</dbReference>
<evidence type="ECO:0000313" key="16">
    <source>
        <dbReference type="Proteomes" id="UP000253490"/>
    </source>
</evidence>